<dbReference type="RefSeq" id="WP_332865842.1">
    <property type="nucleotide sequence ID" value="NZ_JBAFSM010000027.1"/>
</dbReference>
<reference evidence="1 2" key="1">
    <citation type="submission" date="2024-01" db="EMBL/GenBank/DDBJ databases">
        <title>Genomic insights into the taxonomy and metabolism of the cyanobacterium Pannus brasiliensis CCIBt3594.</title>
        <authorList>
            <person name="Machado M."/>
            <person name="Botero N.B."/>
            <person name="Andreote A.P.D."/>
            <person name="Feitosa A.M.T."/>
            <person name="Popin R."/>
            <person name="Sivonen K."/>
            <person name="Fiore M.F."/>
        </authorList>
    </citation>
    <scope>NUCLEOTIDE SEQUENCE [LARGE SCALE GENOMIC DNA]</scope>
    <source>
        <strain evidence="1 2">CCIBt3594</strain>
    </source>
</reference>
<dbReference type="Proteomes" id="UP001328733">
    <property type="component" value="Unassembled WGS sequence"/>
</dbReference>
<accession>A0AAW9QKP2</accession>
<organism evidence="1 2">
    <name type="scientific">Pannus brasiliensis CCIBt3594</name>
    <dbReference type="NCBI Taxonomy" id="1427578"/>
    <lineage>
        <taxon>Bacteria</taxon>
        <taxon>Bacillati</taxon>
        <taxon>Cyanobacteriota</taxon>
        <taxon>Cyanophyceae</taxon>
        <taxon>Oscillatoriophycideae</taxon>
        <taxon>Chroococcales</taxon>
        <taxon>Microcystaceae</taxon>
        <taxon>Pannus</taxon>
    </lineage>
</organism>
<sequence length="43" mass="5042">MVDRLGHPAIIDRTKLIFLEFTRDKNRSTVIPDRDVMTDTLKL</sequence>
<evidence type="ECO:0000313" key="2">
    <source>
        <dbReference type="Proteomes" id="UP001328733"/>
    </source>
</evidence>
<gene>
    <name evidence="1" type="ORF">V0288_14625</name>
</gene>
<dbReference type="EMBL" id="JBAFSM010000027">
    <property type="protein sequence ID" value="MEG3438362.1"/>
    <property type="molecule type" value="Genomic_DNA"/>
</dbReference>
<protein>
    <submittedName>
        <fullName evidence="1">Uncharacterized protein</fullName>
    </submittedName>
</protein>
<proteinExistence type="predicted"/>
<name>A0AAW9QKP2_9CHRO</name>
<dbReference type="AlphaFoldDB" id="A0AAW9QKP2"/>
<comment type="caution">
    <text evidence="1">The sequence shown here is derived from an EMBL/GenBank/DDBJ whole genome shotgun (WGS) entry which is preliminary data.</text>
</comment>
<evidence type="ECO:0000313" key="1">
    <source>
        <dbReference type="EMBL" id="MEG3438362.1"/>
    </source>
</evidence>
<keyword evidence="2" id="KW-1185">Reference proteome</keyword>